<keyword evidence="1" id="KW-0472">Membrane</keyword>
<name>A0A346NT94_KLEAE</name>
<dbReference type="InterPro" id="IPR049458">
    <property type="entry name" value="EpsG-like"/>
</dbReference>
<feature type="transmembrane region" description="Helical" evidence="1">
    <location>
        <begin position="288"/>
        <end position="309"/>
    </location>
</feature>
<sequence>MLEDKNYYHNSFQNKLFYIYNLTFLFLVFFGVMFSPQISFWACVFLLTGVFSRVTFLRKTIFIIAVFAILYTAVSREIGVSRFDDLIGTYMPILNSQKKYGTFEASGLGIEVGLVVYLNTLMTFFSINDTRMLLFVCVCFTLFFYTVWVFFFYEKEFDSKEKGIALAVLLAFIQIGLLAQTLRQEMATPLLLMAIFSWDKRRIASLIILGVAVFIHSSSLVLFLFYILFPSLRLWGKISIFVGMFIFSFCISVFPGLVINFFNAIYLPFFAKKIQYYLNTNNSSIMDALSAGKFYLIIIFIMIANNLFLKREVLNFNEFTKKIYDFCLWGSICNLTFVTLPNASRFFLVIPGFLIYYVFLPVSKRYPLQFKFFIILFALISLFVPQRLFGGGTEGFQLWNAYDWIELNPFYYITDALN</sequence>
<feature type="transmembrane region" description="Helical" evidence="1">
    <location>
        <begin position="20"/>
        <end position="48"/>
    </location>
</feature>
<feature type="transmembrane region" description="Helical" evidence="1">
    <location>
        <begin position="203"/>
        <end position="228"/>
    </location>
</feature>
<feature type="transmembrane region" description="Helical" evidence="1">
    <location>
        <begin position="240"/>
        <end position="267"/>
    </location>
</feature>
<feature type="transmembrane region" description="Helical" evidence="1">
    <location>
        <begin position="132"/>
        <end position="151"/>
    </location>
</feature>
<dbReference type="RefSeq" id="WP_072060199.1">
    <property type="nucleotide sequence ID" value="NZ_CABGWN010000008.1"/>
</dbReference>
<evidence type="ECO:0000313" key="2">
    <source>
        <dbReference type="EMBL" id="AXR70487.1"/>
    </source>
</evidence>
<gene>
    <name evidence="2" type="primary">wzy</name>
</gene>
<feature type="transmembrane region" description="Helical" evidence="1">
    <location>
        <begin position="60"/>
        <end position="80"/>
    </location>
</feature>
<dbReference type="Pfam" id="PF14897">
    <property type="entry name" value="EpsG"/>
    <property type="match status" value="1"/>
</dbReference>
<feature type="transmembrane region" description="Helical" evidence="1">
    <location>
        <begin position="343"/>
        <end position="360"/>
    </location>
</feature>
<evidence type="ECO:0000256" key="1">
    <source>
        <dbReference type="SAM" id="Phobius"/>
    </source>
</evidence>
<accession>A0A346NT94</accession>
<dbReference type="EMBL" id="MF687359">
    <property type="protein sequence ID" value="AXR70487.1"/>
    <property type="molecule type" value="Genomic_DNA"/>
</dbReference>
<proteinExistence type="predicted"/>
<organism evidence="2">
    <name type="scientific">Klebsiella aerogenes</name>
    <name type="common">Enterobacter aerogenes</name>
    <dbReference type="NCBI Taxonomy" id="548"/>
    <lineage>
        <taxon>Bacteria</taxon>
        <taxon>Pseudomonadati</taxon>
        <taxon>Pseudomonadota</taxon>
        <taxon>Gammaproteobacteria</taxon>
        <taxon>Enterobacterales</taxon>
        <taxon>Enterobacteriaceae</taxon>
        <taxon>Klebsiella/Raoultella group</taxon>
        <taxon>Klebsiella</taxon>
    </lineage>
</organism>
<feature type="transmembrane region" description="Helical" evidence="1">
    <location>
        <begin position="163"/>
        <end position="182"/>
    </location>
</feature>
<keyword evidence="1" id="KW-1133">Transmembrane helix</keyword>
<feature type="transmembrane region" description="Helical" evidence="1">
    <location>
        <begin position="100"/>
        <end position="120"/>
    </location>
</feature>
<reference evidence="2" key="1">
    <citation type="journal article" date="2018" name="Front. Microbiol.">
        <title>Establishment of a Molecular Serotyping Scheme and a Multiplexed Luminex-Based Array for Enterobacter aerogenes.</title>
        <authorList>
            <person name="Guo X."/>
            <person name="Wang M."/>
            <person name="Wang L."/>
            <person name="Wang Y."/>
            <person name="Chen T."/>
            <person name="Wu P."/>
            <person name="Chen M."/>
            <person name="Liu B."/>
            <person name="Feng L."/>
        </authorList>
    </citation>
    <scope>NUCLEOTIDE SEQUENCE</scope>
    <source>
        <strain evidence="2">G5319</strain>
    </source>
</reference>
<feature type="transmembrane region" description="Helical" evidence="1">
    <location>
        <begin position="372"/>
        <end position="389"/>
    </location>
</feature>
<protein>
    <submittedName>
        <fullName evidence="2">Polymerase</fullName>
    </submittedName>
</protein>
<dbReference type="AlphaFoldDB" id="A0A346NT94"/>
<keyword evidence="1" id="KW-0812">Transmembrane</keyword>